<evidence type="ECO:0000313" key="2">
    <source>
        <dbReference type="Proteomes" id="UP001054837"/>
    </source>
</evidence>
<name>A0AAV4VVY1_9ARAC</name>
<proteinExistence type="predicted"/>
<organism evidence="1 2">
    <name type="scientific">Caerostris darwini</name>
    <dbReference type="NCBI Taxonomy" id="1538125"/>
    <lineage>
        <taxon>Eukaryota</taxon>
        <taxon>Metazoa</taxon>
        <taxon>Ecdysozoa</taxon>
        <taxon>Arthropoda</taxon>
        <taxon>Chelicerata</taxon>
        <taxon>Arachnida</taxon>
        <taxon>Araneae</taxon>
        <taxon>Araneomorphae</taxon>
        <taxon>Entelegynae</taxon>
        <taxon>Araneoidea</taxon>
        <taxon>Araneidae</taxon>
        <taxon>Caerostris</taxon>
    </lineage>
</organism>
<keyword evidence="2" id="KW-1185">Reference proteome</keyword>
<sequence>MKLPFRSVFQISPDLSTNTSSFLSLLRQGFPPLLGNIPHFRHPPNSSTNCLMKSWNGLPYLRRGRYSSTIANAPCHHSTHPYSLCCTREAGAVPSTSPLHML</sequence>
<dbReference type="Proteomes" id="UP001054837">
    <property type="component" value="Unassembled WGS sequence"/>
</dbReference>
<dbReference type="AlphaFoldDB" id="A0AAV4VVY1"/>
<dbReference type="EMBL" id="BPLQ01013669">
    <property type="protein sequence ID" value="GIY73936.1"/>
    <property type="molecule type" value="Genomic_DNA"/>
</dbReference>
<evidence type="ECO:0000313" key="1">
    <source>
        <dbReference type="EMBL" id="GIY73936.1"/>
    </source>
</evidence>
<comment type="caution">
    <text evidence="1">The sequence shown here is derived from an EMBL/GenBank/DDBJ whole genome shotgun (WGS) entry which is preliminary data.</text>
</comment>
<gene>
    <name evidence="1" type="ORF">CDAR_433751</name>
</gene>
<reference evidence="1 2" key="1">
    <citation type="submission" date="2021-06" db="EMBL/GenBank/DDBJ databases">
        <title>Caerostris darwini draft genome.</title>
        <authorList>
            <person name="Kono N."/>
            <person name="Arakawa K."/>
        </authorList>
    </citation>
    <scope>NUCLEOTIDE SEQUENCE [LARGE SCALE GENOMIC DNA]</scope>
</reference>
<protein>
    <submittedName>
        <fullName evidence="1">Uncharacterized protein</fullName>
    </submittedName>
</protein>
<accession>A0AAV4VVY1</accession>